<gene>
    <name evidence="1" type="ORF">ERS450000_06044</name>
</gene>
<dbReference type="Proteomes" id="UP000057820">
    <property type="component" value="Plasmid 3"/>
</dbReference>
<geneLocation type="plasmid" evidence="1">
    <name>3</name>
</geneLocation>
<keyword evidence="1" id="KW-0614">Plasmid</keyword>
<sequence>MRDPVGAVNFVPDSCGQLWKRIGRITVSCRTAIIDVWPCGGSHVTSEDLATLEARAIDAWMRPPSKTGEWATCPEGEYGPVWESIVTVPVLCPIFPPVTRFDSAA</sequence>
<dbReference type="KEGG" id="nfr:ERS450000_06044"/>
<accession>A0A0H5P9V1</accession>
<name>A0A0H5P9V1_NOCFR</name>
<dbReference type="AlphaFoldDB" id="A0A0H5P9V1"/>
<proteinExistence type="predicted"/>
<dbReference type="EMBL" id="LN868940">
    <property type="protein sequence ID" value="CRY84502.1"/>
    <property type="molecule type" value="Genomic_DNA"/>
</dbReference>
<protein>
    <submittedName>
        <fullName evidence="1">Uncharacterized protein</fullName>
    </submittedName>
</protein>
<organism evidence="1 2">
    <name type="scientific">Nocardia farcinica</name>
    <dbReference type="NCBI Taxonomy" id="37329"/>
    <lineage>
        <taxon>Bacteria</taxon>
        <taxon>Bacillati</taxon>
        <taxon>Actinomycetota</taxon>
        <taxon>Actinomycetes</taxon>
        <taxon>Mycobacteriales</taxon>
        <taxon>Nocardiaceae</taxon>
        <taxon>Nocardia</taxon>
    </lineage>
</organism>
<evidence type="ECO:0000313" key="1">
    <source>
        <dbReference type="EMBL" id="CRY84502.1"/>
    </source>
</evidence>
<reference evidence="2" key="1">
    <citation type="submission" date="2015-03" db="EMBL/GenBank/DDBJ databases">
        <authorList>
            <consortium name="Pathogen Informatics"/>
        </authorList>
    </citation>
    <scope>NUCLEOTIDE SEQUENCE [LARGE SCALE GENOMIC DNA]</scope>
    <source>
        <strain evidence="2">NCTC11134</strain>
        <plasmid evidence="2">3</plasmid>
    </source>
</reference>
<evidence type="ECO:0000313" key="2">
    <source>
        <dbReference type="Proteomes" id="UP000057820"/>
    </source>
</evidence>